<feature type="domain" description="GHMP kinase C-terminal" evidence="12">
    <location>
        <begin position="199"/>
        <end position="258"/>
    </location>
</feature>
<feature type="domain" description="GHMP kinase N-terminal" evidence="11">
    <location>
        <begin position="66"/>
        <end position="123"/>
    </location>
</feature>
<gene>
    <name evidence="10" type="primary">ispE</name>
    <name evidence="13" type="ORF">RISW2_12730</name>
</gene>
<comment type="pathway">
    <text evidence="10">Isoprenoid biosynthesis; isopentenyl diphosphate biosynthesis via DXP pathway; isopentenyl diphosphate from 1-deoxy-D-xylulose 5-phosphate: step 3/6.</text>
</comment>
<dbReference type="EMBL" id="JAME01000003">
    <property type="protein sequence ID" value="ETX30526.1"/>
    <property type="molecule type" value="Genomic_DNA"/>
</dbReference>
<evidence type="ECO:0000256" key="10">
    <source>
        <dbReference type="HAMAP-Rule" id="MF_00061"/>
    </source>
</evidence>
<dbReference type="PATRIC" id="fig|1449351.3.peg.586"/>
<keyword evidence="14" id="KW-1185">Reference proteome</keyword>
<dbReference type="InterPro" id="IPR020568">
    <property type="entry name" value="Ribosomal_Su5_D2-typ_SF"/>
</dbReference>
<dbReference type="NCBIfam" id="NF011202">
    <property type="entry name" value="PRK14608.1"/>
    <property type="match status" value="1"/>
</dbReference>
<dbReference type="InterPro" id="IPR006204">
    <property type="entry name" value="GHMP_kinase_N_dom"/>
</dbReference>
<accession>X7FER2</accession>
<name>X7FER2_9RHOB</name>
<sequence length="289" mass="29649">MIEAFAPAKINLTLHVTGQRPDGYHALDSLVVFADVGDSVRVAPADALSLRVTGPRADGVPDGPENLVQKAARLLDPVRGAEIVLDKRLPTAAGLGGGSSDAAATLRALSELWGVPVPRNAMILGADVPMCLAPGAQRISGAGEGTMPVELPELPAVLVNPGMELSTPAVYGALETKENPPMPEVVPTFGDAADCARWLAEQRNDLGPPARGLAPVVGEVLAALSDAMLARMSGSGATCFGLYADAAAARRAADRIAAAEPGWWVAAVTLNGADMAASFGEDQFTRATT</sequence>
<dbReference type="Gene3D" id="3.30.70.890">
    <property type="entry name" value="GHMP kinase, C-terminal domain"/>
    <property type="match status" value="1"/>
</dbReference>
<dbReference type="Pfam" id="PF00288">
    <property type="entry name" value="GHMP_kinases_N"/>
    <property type="match status" value="1"/>
</dbReference>
<evidence type="ECO:0000256" key="6">
    <source>
        <dbReference type="ARBA" id="ARBA00022777"/>
    </source>
</evidence>
<dbReference type="EC" id="2.7.1.148" evidence="2 10"/>
<dbReference type="GO" id="GO:0050515">
    <property type="term" value="F:4-(cytidine 5'-diphospho)-2-C-methyl-D-erythritol kinase activity"/>
    <property type="evidence" value="ECO:0007669"/>
    <property type="project" value="UniProtKB-UniRule"/>
</dbReference>
<dbReference type="UniPathway" id="UPA00056">
    <property type="reaction ID" value="UER00094"/>
</dbReference>
<evidence type="ECO:0000256" key="2">
    <source>
        <dbReference type="ARBA" id="ARBA00012052"/>
    </source>
</evidence>
<dbReference type="Pfam" id="PF08544">
    <property type="entry name" value="GHMP_kinases_C"/>
    <property type="match status" value="1"/>
</dbReference>
<evidence type="ECO:0000259" key="12">
    <source>
        <dbReference type="Pfam" id="PF08544"/>
    </source>
</evidence>
<dbReference type="HAMAP" id="MF_00061">
    <property type="entry name" value="IspE"/>
    <property type="match status" value="1"/>
</dbReference>
<evidence type="ECO:0000256" key="1">
    <source>
        <dbReference type="ARBA" id="ARBA00009684"/>
    </source>
</evidence>
<evidence type="ECO:0000256" key="9">
    <source>
        <dbReference type="ARBA" id="ARBA00032554"/>
    </source>
</evidence>
<dbReference type="Gene3D" id="3.30.230.10">
    <property type="match status" value="1"/>
</dbReference>
<keyword evidence="8 10" id="KW-0414">Isoprene biosynthesis</keyword>
<dbReference type="NCBIfam" id="TIGR00154">
    <property type="entry name" value="ispE"/>
    <property type="match status" value="1"/>
</dbReference>
<evidence type="ECO:0000313" key="13">
    <source>
        <dbReference type="EMBL" id="ETX30526.1"/>
    </source>
</evidence>
<keyword evidence="4 10" id="KW-0808">Transferase</keyword>
<comment type="catalytic activity">
    <reaction evidence="10">
        <text>4-CDP-2-C-methyl-D-erythritol + ATP = 4-CDP-2-C-methyl-D-erythritol 2-phosphate + ADP + H(+)</text>
        <dbReference type="Rhea" id="RHEA:18437"/>
        <dbReference type="ChEBI" id="CHEBI:15378"/>
        <dbReference type="ChEBI" id="CHEBI:30616"/>
        <dbReference type="ChEBI" id="CHEBI:57823"/>
        <dbReference type="ChEBI" id="CHEBI:57919"/>
        <dbReference type="ChEBI" id="CHEBI:456216"/>
        <dbReference type="EC" id="2.7.1.148"/>
    </reaction>
</comment>
<keyword evidence="5 10" id="KW-0547">Nucleotide-binding</keyword>
<comment type="function">
    <text evidence="10">Catalyzes the phosphorylation of the position 2 hydroxy group of 4-diphosphocytidyl-2C-methyl-D-erythritol.</text>
</comment>
<evidence type="ECO:0000256" key="4">
    <source>
        <dbReference type="ARBA" id="ARBA00022679"/>
    </source>
</evidence>
<dbReference type="InterPro" id="IPR014721">
    <property type="entry name" value="Ribsml_uS5_D2-typ_fold_subgr"/>
</dbReference>
<dbReference type="GO" id="GO:0005524">
    <property type="term" value="F:ATP binding"/>
    <property type="evidence" value="ECO:0007669"/>
    <property type="project" value="UniProtKB-UniRule"/>
</dbReference>
<dbReference type="AlphaFoldDB" id="X7FER2"/>
<evidence type="ECO:0000256" key="7">
    <source>
        <dbReference type="ARBA" id="ARBA00022840"/>
    </source>
</evidence>
<proteinExistence type="inferred from homology"/>
<evidence type="ECO:0000256" key="3">
    <source>
        <dbReference type="ARBA" id="ARBA00017473"/>
    </source>
</evidence>
<reference evidence="13 14" key="1">
    <citation type="submission" date="2014-01" db="EMBL/GenBank/DDBJ databases">
        <title>Roseivivax isoporae LMG 25204 Genome Sequencing.</title>
        <authorList>
            <person name="Lai Q."/>
            <person name="Li G."/>
            <person name="Shao Z."/>
        </authorList>
    </citation>
    <scope>NUCLEOTIDE SEQUENCE [LARGE SCALE GENOMIC DNA]</scope>
    <source>
        <strain evidence="13 14">LMG 25204</strain>
    </source>
</reference>
<dbReference type="eggNOG" id="COG1947">
    <property type="taxonomic scope" value="Bacteria"/>
</dbReference>
<dbReference type="PANTHER" id="PTHR43527:SF2">
    <property type="entry name" value="4-DIPHOSPHOCYTIDYL-2-C-METHYL-D-ERYTHRITOL KINASE, CHLOROPLASTIC"/>
    <property type="match status" value="1"/>
</dbReference>
<dbReference type="OrthoDB" id="9809438at2"/>
<comment type="caution">
    <text evidence="13">The sequence shown here is derived from an EMBL/GenBank/DDBJ whole genome shotgun (WGS) entry which is preliminary data.</text>
</comment>
<comment type="similarity">
    <text evidence="1 10">Belongs to the GHMP kinase family. IspE subfamily.</text>
</comment>
<evidence type="ECO:0000256" key="5">
    <source>
        <dbReference type="ARBA" id="ARBA00022741"/>
    </source>
</evidence>
<feature type="active site" evidence="10">
    <location>
        <position position="9"/>
    </location>
</feature>
<evidence type="ECO:0000256" key="8">
    <source>
        <dbReference type="ARBA" id="ARBA00023229"/>
    </source>
</evidence>
<dbReference type="PIRSF" id="PIRSF010376">
    <property type="entry name" value="IspE"/>
    <property type="match status" value="1"/>
</dbReference>
<protein>
    <recommendedName>
        <fullName evidence="3 10">4-diphosphocytidyl-2-C-methyl-D-erythritol kinase</fullName>
        <shortName evidence="10">CMK</shortName>
        <ecNumber evidence="2 10">2.7.1.148</ecNumber>
    </recommendedName>
    <alternativeName>
        <fullName evidence="9 10">4-(cytidine-5'-diphospho)-2-C-methyl-D-erythritol kinase</fullName>
    </alternativeName>
</protein>
<keyword evidence="7 10" id="KW-0067">ATP-binding</keyword>
<dbReference type="InterPro" id="IPR036554">
    <property type="entry name" value="GHMP_kinase_C_sf"/>
</dbReference>
<dbReference type="GO" id="GO:0016114">
    <property type="term" value="P:terpenoid biosynthetic process"/>
    <property type="evidence" value="ECO:0007669"/>
    <property type="project" value="UniProtKB-UniRule"/>
</dbReference>
<organism evidence="13 14">
    <name type="scientific">Roseivivax isoporae LMG 25204</name>
    <dbReference type="NCBI Taxonomy" id="1449351"/>
    <lineage>
        <taxon>Bacteria</taxon>
        <taxon>Pseudomonadati</taxon>
        <taxon>Pseudomonadota</taxon>
        <taxon>Alphaproteobacteria</taxon>
        <taxon>Rhodobacterales</taxon>
        <taxon>Roseobacteraceae</taxon>
        <taxon>Roseivivax</taxon>
    </lineage>
</organism>
<dbReference type="InterPro" id="IPR004424">
    <property type="entry name" value="IspE"/>
</dbReference>
<dbReference type="Proteomes" id="UP000023430">
    <property type="component" value="Unassembled WGS sequence"/>
</dbReference>
<dbReference type="GO" id="GO:0019288">
    <property type="term" value="P:isopentenyl diphosphate biosynthetic process, methylerythritol 4-phosphate pathway"/>
    <property type="evidence" value="ECO:0007669"/>
    <property type="project" value="UniProtKB-UniRule"/>
</dbReference>
<dbReference type="InterPro" id="IPR013750">
    <property type="entry name" value="GHMP_kinase_C_dom"/>
</dbReference>
<evidence type="ECO:0000313" key="14">
    <source>
        <dbReference type="Proteomes" id="UP000023430"/>
    </source>
</evidence>
<feature type="binding site" evidence="10">
    <location>
        <begin position="90"/>
        <end position="100"/>
    </location>
    <ligand>
        <name>ATP</name>
        <dbReference type="ChEBI" id="CHEBI:30616"/>
    </ligand>
</feature>
<dbReference type="PANTHER" id="PTHR43527">
    <property type="entry name" value="4-DIPHOSPHOCYTIDYL-2-C-METHYL-D-ERYTHRITOL KINASE, CHLOROPLASTIC"/>
    <property type="match status" value="1"/>
</dbReference>
<dbReference type="STRING" id="1449351.RISW2_12730"/>
<feature type="active site" evidence="10">
    <location>
        <position position="127"/>
    </location>
</feature>
<keyword evidence="6 10" id="KW-0418">Kinase</keyword>
<evidence type="ECO:0000259" key="11">
    <source>
        <dbReference type="Pfam" id="PF00288"/>
    </source>
</evidence>
<dbReference type="RefSeq" id="WP_084615222.1">
    <property type="nucleotide sequence ID" value="NZ_JAME01000003.1"/>
</dbReference>
<dbReference type="SUPFAM" id="SSF55060">
    <property type="entry name" value="GHMP Kinase, C-terminal domain"/>
    <property type="match status" value="1"/>
</dbReference>
<dbReference type="SUPFAM" id="SSF54211">
    <property type="entry name" value="Ribosomal protein S5 domain 2-like"/>
    <property type="match status" value="1"/>
</dbReference>